<evidence type="ECO:0000313" key="1">
    <source>
        <dbReference type="EMBL" id="EMI28276.1"/>
    </source>
</evidence>
<dbReference type="STRING" id="1263868.RESH_01097"/>
<sequence length="50" mass="5384">MVFAMRTRALTLSVGLATKPATAKIKRSNLIAGSTWQIDLSVGSRSLDCF</sequence>
<organism evidence="1 2">
    <name type="scientific">Rhodopirellula europaea SH398</name>
    <dbReference type="NCBI Taxonomy" id="1263868"/>
    <lineage>
        <taxon>Bacteria</taxon>
        <taxon>Pseudomonadati</taxon>
        <taxon>Planctomycetota</taxon>
        <taxon>Planctomycetia</taxon>
        <taxon>Pirellulales</taxon>
        <taxon>Pirellulaceae</taxon>
        <taxon>Rhodopirellula</taxon>
    </lineage>
</organism>
<dbReference type="AlphaFoldDB" id="M5S9W9"/>
<comment type="caution">
    <text evidence="1">The sequence shown here is derived from an EMBL/GenBank/DDBJ whole genome shotgun (WGS) entry which is preliminary data.</text>
</comment>
<dbReference type="Proteomes" id="UP000011996">
    <property type="component" value="Unassembled WGS sequence"/>
</dbReference>
<protein>
    <submittedName>
        <fullName evidence="1">Secreted protein</fullName>
    </submittedName>
</protein>
<reference evidence="1 2" key="1">
    <citation type="journal article" date="2013" name="Mar. Genomics">
        <title>Expression of sulfatases in Rhodopirellula baltica and the diversity of sulfatases in the genus Rhodopirellula.</title>
        <authorList>
            <person name="Wegner C.E."/>
            <person name="Richter-Heitmann T."/>
            <person name="Klindworth A."/>
            <person name="Klockow C."/>
            <person name="Richter M."/>
            <person name="Achstetter T."/>
            <person name="Glockner F.O."/>
            <person name="Harder J."/>
        </authorList>
    </citation>
    <scope>NUCLEOTIDE SEQUENCE [LARGE SCALE GENOMIC DNA]</scope>
    <source>
        <strain evidence="1 2">SH398</strain>
    </source>
</reference>
<dbReference type="PATRIC" id="fig|1263868.3.peg.1181"/>
<gene>
    <name evidence="1" type="ORF">RESH_01097</name>
</gene>
<name>M5S9W9_9BACT</name>
<proteinExistence type="predicted"/>
<evidence type="ECO:0000313" key="2">
    <source>
        <dbReference type="Proteomes" id="UP000011996"/>
    </source>
</evidence>
<accession>M5S9W9</accession>
<dbReference type="EMBL" id="ANOF01000041">
    <property type="protein sequence ID" value="EMI28276.1"/>
    <property type="molecule type" value="Genomic_DNA"/>
</dbReference>